<dbReference type="EC" id="2.3.1.78" evidence="3"/>
<accession>A0A0W0ZVV8</accession>
<dbReference type="PATRIC" id="fig|40335.7.peg.1158"/>
<sequence>MSSNSTEASRILSLDVFRGLTMALMVLVNSQGTRISYPILTHAEWDGCTLADLVFPAFLFIVGITTAISLKRHIKEESKALLYRSIFTRTLLLFFFGIFLNMFPIHFELSTLRIYGILQRIAACYFICALLYLHTSVKTQIIIFFGILIGYWYFLTQIPIPVPGADQLSMIRNWPGYVDQMLLSPTRLLSKTFDPEGLLSTIPASATTLFGLLSGHFLLTSFSKQKKSIIMISIGILSLLIAWIWSYNFPINKNLWTSTFVLWSSGFSLIVFSMCFFVIDVLGYKKWSLPFKILGMNALFIFIFHVILLKIQSLFVVSLPNGSQDVLRVAIAEYLFGGFSPQNIGLFYSLLFLFLNFLVAAFLYRRKIFIKI</sequence>
<dbReference type="RefSeq" id="WP_058520311.1">
    <property type="nucleotide sequence ID" value="NZ_CAAAIP010000001.1"/>
</dbReference>
<evidence type="ECO:0000259" key="2">
    <source>
        <dbReference type="Pfam" id="PF07786"/>
    </source>
</evidence>
<dbReference type="PANTHER" id="PTHR31061:SF24">
    <property type="entry name" value="LD22376P"/>
    <property type="match status" value="1"/>
</dbReference>
<dbReference type="Proteomes" id="UP000054693">
    <property type="component" value="Unassembled WGS sequence"/>
</dbReference>
<keyword evidence="1" id="KW-0472">Membrane</keyword>
<comment type="caution">
    <text evidence="3">The sequence shown here is derived from an EMBL/GenBank/DDBJ whole genome shotgun (WGS) entry which is preliminary data.</text>
</comment>
<evidence type="ECO:0000313" key="4">
    <source>
        <dbReference type="Proteomes" id="UP000054693"/>
    </source>
</evidence>
<keyword evidence="3" id="KW-0808">Transferase</keyword>
<dbReference type="AlphaFoldDB" id="A0A0W0ZVV8"/>
<keyword evidence="4" id="KW-1185">Reference proteome</keyword>
<dbReference type="OrthoDB" id="9788724at2"/>
<feature type="transmembrane region" description="Helical" evidence="1">
    <location>
        <begin position="141"/>
        <end position="160"/>
    </location>
</feature>
<feature type="transmembrane region" description="Helical" evidence="1">
    <location>
        <begin position="114"/>
        <end position="134"/>
    </location>
</feature>
<gene>
    <name evidence="3" type="ORF">Ltuc_1102</name>
</gene>
<dbReference type="Pfam" id="PF07786">
    <property type="entry name" value="HGSNAT_cat"/>
    <property type="match status" value="1"/>
</dbReference>
<feature type="transmembrane region" description="Helical" evidence="1">
    <location>
        <begin position="294"/>
        <end position="317"/>
    </location>
</feature>
<feature type="domain" description="Heparan-alpha-glucosaminide N-acetyltransferase catalytic" evidence="2">
    <location>
        <begin position="10"/>
        <end position="229"/>
    </location>
</feature>
<organism evidence="3 4">
    <name type="scientific">Legionella tucsonensis</name>
    <dbReference type="NCBI Taxonomy" id="40335"/>
    <lineage>
        <taxon>Bacteria</taxon>
        <taxon>Pseudomonadati</taxon>
        <taxon>Pseudomonadota</taxon>
        <taxon>Gammaproteobacteria</taxon>
        <taxon>Legionellales</taxon>
        <taxon>Legionellaceae</taxon>
        <taxon>Legionella</taxon>
    </lineage>
</organism>
<protein>
    <submittedName>
        <fullName evidence="3">Putative Heparan-alpha-glucosaminide N-acetyltransferase</fullName>
        <ecNumber evidence="3">2.3.1.78</ecNumber>
    </submittedName>
</protein>
<reference evidence="3 4" key="1">
    <citation type="submission" date="2015-11" db="EMBL/GenBank/DDBJ databases">
        <title>Genomic analysis of 38 Legionella species identifies large and diverse effector repertoires.</title>
        <authorList>
            <person name="Burstein D."/>
            <person name="Amaro F."/>
            <person name="Zusman T."/>
            <person name="Lifshitz Z."/>
            <person name="Cohen O."/>
            <person name="Gilbert J.A."/>
            <person name="Pupko T."/>
            <person name="Shuman H.A."/>
            <person name="Segal G."/>
        </authorList>
    </citation>
    <scope>NUCLEOTIDE SEQUENCE [LARGE SCALE GENOMIC DNA]</scope>
    <source>
        <strain evidence="3 4">ATCC 49180</strain>
    </source>
</reference>
<feature type="transmembrane region" description="Helical" evidence="1">
    <location>
        <begin position="229"/>
        <end position="248"/>
    </location>
</feature>
<dbReference type="EMBL" id="LNZA01000001">
    <property type="protein sequence ID" value="KTD73255.1"/>
    <property type="molecule type" value="Genomic_DNA"/>
</dbReference>
<keyword evidence="1" id="KW-1133">Transmembrane helix</keyword>
<dbReference type="InterPro" id="IPR012429">
    <property type="entry name" value="HGSNAT_cat"/>
</dbReference>
<dbReference type="PANTHER" id="PTHR31061">
    <property type="entry name" value="LD22376P"/>
    <property type="match status" value="1"/>
</dbReference>
<dbReference type="STRING" id="40335.Ltuc_1102"/>
<feature type="transmembrane region" description="Helical" evidence="1">
    <location>
        <begin position="260"/>
        <end position="282"/>
    </location>
</feature>
<feature type="transmembrane region" description="Helical" evidence="1">
    <location>
        <begin position="344"/>
        <end position="364"/>
    </location>
</feature>
<name>A0A0W0ZVV8_9GAMM</name>
<feature type="transmembrane region" description="Helical" evidence="1">
    <location>
        <begin position="82"/>
        <end position="102"/>
    </location>
</feature>
<keyword evidence="3" id="KW-0012">Acyltransferase</keyword>
<evidence type="ECO:0000256" key="1">
    <source>
        <dbReference type="SAM" id="Phobius"/>
    </source>
</evidence>
<keyword evidence="1" id="KW-0812">Transmembrane</keyword>
<evidence type="ECO:0000313" key="3">
    <source>
        <dbReference type="EMBL" id="KTD73255.1"/>
    </source>
</evidence>
<feature type="transmembrane region" description="Helical" evidence="1">
    <location>
        <begin position="198"/>
        <end position="222"/>
    </location>
</feature>
<dbReference type="GO" id="GO:0015019">
    <property type="term" value="F:heparan-alpha-glucosaminide N-acetyltransferase activity"/>
    <property type="evidence" value="ECO:0007669"/>
    <property type="project" value="UniProtKB-EC"/>
</dbReference>
<feature type="transmembrane region" description="Helical" evidence="1">
    <location>
        <begin position="50"/>
        <end position="70"/>
    </location>
</feature>
<proteinExistence type="predicted"/>